<proteinExistence type="predicted"/>
<evidence type="ECO:0000313" key="3">
    <source>
        <dbReference type="Proteomes" id="UP000625631"/>
    </source>
</evidence>
<evidence type="ECO:0000259" key="1">
    <source>
        <dbReference type="Pfam" id="PF07484"/>
    </source>
</evidence>
<dbReference type="InterPro" id="IPR011083">
    <property type="entry name" value="Phage_tail_collar_dom"/>
</dbReference>
<organism evidence="2 3">
    <name type="scientific">Hymenobacter negativus</name>
    <dbReference type="NCBI Taxonomy" id="2795026"/>
    <lineage>
        <taxon>Bacteria</taxon>
        <taxon>Pseudomonadati</taxon>
        <taxon>Bacteroidota</taxon>
        <taxon>Cytophagia</taxon>
        <taxon>Cytophagales</taxon>
        <taxon>Hymenobacteraceae</taxon>
        <taxon>Hymenobacter</taxon>
    </lineage>
</organism>
<dbReference type="Gene3D" id="3.90.1340.10">
    <property type="entry name" value="Phage tail collar domain"/>
    <property type="match status" value="1"/>
</dbReference>
<comment type="caution">
    <text evidence="2">The sequence shown here is derived from an EMBL/GenBank/DDBJ whole genome shotgun (WGS) entry which is preliminary data.</text>
</comment>
<protein>
    <submittedName>
        <fullName evidence="2">Tail fiber protein</fullName>
    </submittedName>
</protein>
<name>A0ABS0Q8L2_9BACT</name>
<evidence type="ECO:0000313" key="2">
    <source>
        <dbReference type="EMBL" id="MBH8559027.1"/>
    </source>
</evidence>
<dbReference type="RefSeq" id="WP_198075875.1">
    <property type="nucleotide sequence ID" value="NZ_JAEDAE010000005.1"/>
</dbReference>
<reference evidence="2 3" key="1">
    <citation type="submission" date="2020-12" db="EMBL/GenBank/DDBJ databases">
        <title>Hymenobacter sp.</title>
        <authorList>
            <person name="Kim M.K."/>
        </authorList>
    </citation>
    <scope>NUCLEOTIDE SEQUENCE [LARGE SCALE GENOMIC DNA]</scope>
    <source>
        <strain evidence="2 3">BT442</strain>
    </source>
</reference>
<dbReference type="InterPro" id="IPR037053">
    <property type="entry name" value="Phage_tail_collar_dom_sf"/>
</dbReference>
<dbReference type="PROSITE" id="PS51318">
    <property type="entry name" value="TAT"/>
    <property type="match status" value="1"/>
</dbReference>
<keyword evidence="3" id="KW-1185">Reference proteome</keyword>
<dbReference type="Proteomes" id="UP000625631">
    <property type="component" value="Unassembled WGS sequence"/>
</dbReference>
<sequence>MITHPTQVTTSEVSALAQPQLASRRSWLKGLSALLGTGLLATPTALLASPVATAAAPQPASAVVGGDEYIGVVKLLAGTELPSGWALCDGRELPVAQHPALFAVLGAAYGGNGRSTFALPDLRQEMATMKAAADRQPAGAAPLGQLFAIKVANAPATTTAVLELRLAHLHRSRHTAV</sequence>
<gene>
    <name evidence="2" type="ORF">I7X13_13260</name>
</gene>
<dbReference type="EMBL" id="JAEDAE010000005">
    <property type="protein sequence ID" value="MBH8559027.1"/>
    <property type="molecule type" value="Genomic_DNA"/>
</dbReference>
<feature type="domain" description="Phage tail collar" evidence="1">
    <location>
        <begin position="71"/>
        <end position="126"/>
    </location>
</feature>
<dbReference type="Pfam" id="PF07484">
    <property type="entry name" value="Collar"/>
    <property type="match status" value="1"/>
</dbReference>
<dbReference type="SUPFAM" id="SSF88874">
    <property type="entry name" value="Receptor-binding domain of short tail fibre protein gp12"/>
    <property type="match status" value="1"/>
</dbReference>
<accession>A0ABS0Q8L2</accession>
<dbReference type="InterPro" id="IPR006311">
    <property type="entry name" value="TAT_signal"/>
</dbReference>